<proteinExistence type="predicted"/>
<accession>A0A150K2Q6</accession>
<dbReference type="Proteomes" id="UP000075304">
    <property type="component" value="Unassembled WGS sequence"/>
</dbReference>
<dbReference type="EMBL" id="LQYI01000106">
    <property type="protein sequence ID" value="KYC63853.1"/>
    <property type="molecule type" value="Genomic_DNA"/>
</dbReference>
<organism evidence="1 2">
    <name type="scientific">Heyndrickxia coagulans</name>
    <name type="common">Weizmannia coagulans</name>
    <dbReference type="NCBI Taxonomy" id="1398"/>
    <lineage>
        <taxon>Bacteria</taxon>
        <taxon>Bacillati</taxon>
        <taxon>Bacillota</taxon>
        <taxon>Bacilli</taxon>
        <taxon>Bacillales</taxon>
        <taxon>Bacillaceae</taxon>
        <taxon>Heyndrickxia</taxon>
    </lineage>
</organism>
<dbReference type="AlphaFoldDB" id="A0A150K2Q6"/>
<sequence>MEGIQKISALGEDRPGWAGAVFLHVRRIFSVFFGKIKGY</sequence>
<comment type="caution">
    <text evidence="1">The sequence shown here is derived from an EMBL/GenBank/DDBJ whole genome shotgun (WGS) entry which is preliminary data.</text>
</comment>
<gene>
    <name evidence="1" type="ORF">B4099_0746</name>
</gene>
<name>A0A150K2Q6_HEYCO</name>
<evidence type="ECO:0000313" key="2">
    <source>
        <dbReference type="Proteomes" id="UP000075304"/>
    </source>
</evidence>
<protein>
    <submittedName>
        <fullName evidence="1">Uncharacterized protein</fullName>
    </submittedName>
</protein>
<dbReference type="PATRIC" id="fig|1398.25.peg.756"/>
<evidence type="ECO:0000313" key="1">
    <source>
        <dbReference type="EMBL" id="KYC63853.1"/>
    </source>
</evidence>
<reference evidence="1 2" key="1">
    <citation type="submission" date="2016-01" db="EMBL/GenBank/DDBJ databases">
        <title>Genome Sequences of Twelve Sporeforming Bacillus Species Isolated from Foods.</title>
        <authorList>
            <person name="Berendsen E.M."/>
            <person name="Wells-Bennik M.H."/>
            <person name="Krawcyk A.O."/>
            <person name="De Jong A."/>
            <person name="Holsappel S."/>
            <person name="Eijlander R.T."/>
            <person name="Kuipers O.P."/>
        </authorList>
    </citation>
    <scope>NUCLEOTIDE SEQUENCE [LARGE SCALE GENOMIC DNA]</scope>
    <source>
        <strain evidence="1 2">B4099</strain>
    </source>
</reference>